<feature type="domain" description="C2H2-type" evidence="11">
    <location>
        <begin position="434"/>
        <end position="456"/>
    </location>
</feature>
<keyword evidence="8" id="KW-0539">Nucleus</keyword>
<dbReference type="Gene3D" id="3.30.160.60">
    <property type="entry name" value="Classic Zinc Finger"/>
    <property type="match status" value="3"/>
</dbReference>
<feature type="region of interest" description="Disordered" evidence="10">
    <location>
        <begin position="69"/>
        <end position="93"/>
    </location>
</feature>
<proteinExistence type="predicted"/>
<dbReference type="GO" id="GO:0008270">
    <property type="term" value="F:zinc ion binding"/>
    <property type="evidence" value="ECO:0007669"/>
    <property type="project" value="UniProtKB-KW"/>
</dbReference>
<dbReference type="WBParaSite" id="TREG1_42640.1">
    <property type="protein sequence ID" value="TREG1_42640.1"/>
    <property type="gene ID" value="TREG1_42640"/>
</dbReference>
<evidence type="ECO:0000256" key="2">
    <source>
        <dbReference type="ARBA" id="ARBA00022723"/>
    </source>
</evidence>
<evidence type="ECO:0000256" key="3">
    <source>
        <dbReference type="ARBA" id="ARBA00022737"/>
    </source>
</evidence>
<keyword evidence="5" id="KW-0862">Zinc</keyword>
<feature type="compositionally biased region" description="Low complexity" evidence="10">
    <location>
        <begin position="339"/>
        <end position="375"/>
    </location>
</feature>
<dbReference type="InterPro" id="IPR036236">
    <property type="entry name" value="Znf_C2H2_sf"/>
</dbReference>
<evidence type="ECO:0000256" key="1">
    <source>
        <dbReference type="ARBA" id="ARBA00004123"/>
    </source>
</evidence>
<evidence type="ECO:0000256" key="9">
    <source>
        <dbReference type="PROSITE-ProRule" id="PRU00042"/>
    </source>
</evidence>
<evidence type="ECO:0000256" key="10">
    <source>
        <dbReference type="SAM" id="MobiDB-lite"/>
    </source>
</evidence>
<dbReference type="PANTHER" id="PTHR16515">
    <property type="entry name" value="PR DOMAIN ZINC FINGER PROTEIN"/>
    <property type="match status" value="1"/>
</dbReference>
<dbReference type="GO" id="GO:0010468">
    <property type="term" value="P:regulation of gene expression"/>
    <property type="evidence" value="ECO:0007669"/>
    <property type="project" value="TreeGrafter"/>
</dbReference>
<evidence type="ECO:0000256" key="4">
    <source>
        <dbReference type="ARBA" id="ARBA00022771"/>
    </source>
</evidence>
<evidence type="ECO:0000256" key="8">
    <source>
        <dbReference type="ARBA" id="ARBA00023242"/>
    </source>
</evidence>
<feature type="region of interest" description="Disordered" evidence="10">
    <location>
        <begin position="317"/>
        <end position="376"/>
    </location>
</feature>
<comment type="subcellular location">
    <subcellularLocation>
        <location evidence="1">Nucleus</location>
    </subcellularLocation>
</comment>
<dbReference type="GO" id="GO:0005634">
    <property type="term" value="C:nucleus"/>
    <property type="evidence" value="ECO:0007669"/>
    <property type="project" value="UniProtKB-SubCell"/>
</dbReference>
<keyword evidence="3" id="KW-0677">Repeat</keyword>
<dbReference type="Pfam" id="PF00096">
    <property type="entry name" value="zf-C2H2"/>
    <property type="match status" value="2"/>
</dbReference>
<dbReference type="InterPro" id="IPR050331">
    <property type="entry name" value="Zinc_finger"/>
</dbReference>
<evidence type="ECO:0000259" key="11">
    <source>
        <dbReference type="PROSITE" id="PS50157"/>
    </source>
</evidence>
<dbReference type="SUPFAM" id="SSF57667">
    <property type="entry name" value="beta-beta-alpha zinc fingers"/>
    <property type="match status" value="2"/>
</dbReference>
<keyword evidence="7" id="KW-0804">Transcription</keyword>
<dbReference type="FunFam" id="3.30.160.60:FF:000303">
    <property type="entry name" value="Zinc finger protein 41"/>
    <property type="match status" value="1"/>
</dbReference>
<evidence type="ECO:0000256" key="6">
    <source>
        <dbReference type="ARBA" id="ARBA00023015"/>
    </source>
</evidence>
<feature type="domain" description="C2H2-type" evidence="11">
    <location>
        <begin position="406"/>
        <end position="433"/>
    </location>
</feature>
<dbReference type="Proteomes" id="UP000050795">
    <property type="component" value="Unassembled WGS sequence"/>
</dbReference>
<dbReference type="PROSITE" id="PS50157">
    <property type="entry name" value="ZINC_FINGER_C2H2_2"/>
    <property type="match status" value="3"/>
</dbReference>
<evidence type="ECO:0000313" key="12">
    <source>
        <dbReference type="Proteomes" id="UP000050795"/>
    </source>
</evidence>
<keyword evidence="12" id="KW-1185">Reference proteome</keyword>
<dbReference type="PROSITE" id="PS00028">
    <property type="entry name" value="ZINC_FINGER_C2H2_1"/>
    <property type="match status" value="2"/>
</dbReference>
<name>A0AA85JV17_TRIRE</name>
<organism evidence="12 13">
    <name type="scientific">Trichobilharzia regenti</name>
    <name type="common">Nasal bird schistosome</name>
    <dbReference type="NCBI Taxonomy" id="157069"/>
    <lineage>
        <taxon>Eukaryota</taxon>
        <taxon>Metazoa</taxon>
        <taxon>Spiralia</taxon>
        <taxon>Lophotrochozoa</taxon>
        <taxon>Platyhelminthes</taxon>
        <taxon>Trematoda</taxon>
        <taxon>Digenea</taxon>
        <taxon>Strigeidida</taxon>
        <taxon>Schistosomatoidea</taxon>
        <taxon>Schistosomatidae</taxon>
        <taxon>Trichobilharzia</taxon>
    </lineage>
</organism>
<dbReference type="PANTHER" id="PTHR16515:SF66">
    <property type="entry name" value="C2H2-TYPE DOMAIN-CONTAINING PROTEIN"/>
    <property type="match status" value="1"/>
</dbReference>
<evidence type="ECO:0000313" key="13">
    <source>
        <dbReference type="WBParaSite" id="TREG1_42640.1"/>
    </source>
</evidence>
<feature type="compositionally biased region" description="Low complexity" evidence="10">
    <location>
        <begin position="81"/>
        <end position="93"/>
    </location>
</feature>
<dbReference type="FunFam" id="3.30.160.60:FF:000395">
    <property type="entry name" value="zinc finger protein 513"/>
    <property type="match status" value="1"/>
</dbReference>
<evidence type="ECO:0000256" key="7">
    <source>
        <dbReference type="ARBA" id="ARBA00023163"/>
    </source>
</evidence>
<protein>
    <recommendedName>
        <fullName evidence="11">C2H2-type domain-containing protein</fullName>
    </recommendedName>
</protein>
<dbReference type="GO" id="GO:1990837">
    <property type="term" value="F:sequence-specific double-stranded DNA binding"/>
    <property type="evidence" value="ECO:0007669"/>
    <property type="project" value="UniProtKB-ARBA"/>
</dbReference>
<evidence type="ECO:0000256" key="5">
    <source>
        <dbReference type="ARBA" id="ARBA00022833"/>
    </source>
</evidence>
<sequence length="462" mass="51336">MQSTIYTSSISSILSSFNLPTPNSHSPLPQQHQIPSYKVQNSIQNKSDILRTSHPLKNHPLDHEHLSGALISPSLSPLPPSSSSSGSSSSSCPSPSLQKYLKYIRSISTNTCHNNSNNNTVSAYPSPSSCTSTPRLSSPFIHNSSKRFAQFSESNSPTEDIIYSKMNNQGKNTLPPVLAMPLQQQQKQVQQDEGKSVQLMCNYNLTTSLTRHPSLSSINTTPKSKENNYLAEDEYPIGEQQHPCYPFLITSITSSTINNNNNEDNKNINTAQNILQLSSVNTDEYQLKKHKSSSRNTTNSNKKVSKLLLSKRINSDSSKIKSNYSSNNNNCMLTKASNKHSTNSTTTISNNNNNNSSDGNGSSTSTSSQHNKNSNGSHVCTICSRQFSRSDMLVRHAHVHTGHRPFECTICGQAFSRSDHLSTHQRTHTGQRPYQCSLCYYSASRRDMITRHLRVHQRRINS</sequence>
<reference evidence="12" key="1">
    <citation type="submission" date="2022-06" db="EMBL/GenBank/DDBJ databases">
        <authorList>
            <person name="Berger JAMES D."/>
            <person name="Berger JAMES D."/>
        </authorList>
    </citation>
    <scope>NUCLEOTIDE SEQUENCE [LARGE SCALE GENOMIC DNA]</scope>
</reference>
<dbReference type="SMART" id="SM00355">
    <property type="entry name" value="ZnF_C2H2"/>
    <property type="match status" value="3"/>
</dbReference>
<keyword evidence="6" id="KW-0805">Transcription regulation</keyword>
<dbReference type="InterPro" id="IPR013087">
    <property type="entry name" value="Znf_C2H2_type"/>
</dbReference>
<accession>A0AA85JV17</accession>
<feature type="compositionally biased region" description="Low complexity" evidence="10">
    <location>
        <begin position="317"/>
        <end position="330"/>
    </location>
</feature>
<keyword evidence="4 9" id="KW-0863">Zinc-finger</keyword>
<dbReference type="AlphaFoldDB" id="A0AA85JV17"/>
<keyword evidence="2" id="KW-0479">Metal-binding</keyword>
<reference evidence="13" key="2">
    <citation type="submission" date="2023-11" db="UniProtKB">
        <authorList>
            <consortium name="WormBaseParasite"/>
        </authorList>
    </citation>
    <scope>IDENTIFICATION</scope>
</reference>
<feature type="domain" description="C2H2-type" evidence="11">
    <location>
        <begin position="378"/>
        <end position="405"/>
    </location>
</feature>